<keyword evidence="1" id="KW-0808">Transferase</keyword>
<sequence>YIWQTLLNLNDVCKWFIKISFISRIAEHDANDKGAGHLVDAFQRYEINDIYIHEELGNLSIYYMRQVYLNFLYFCYFVFSSLDDILNWISGQVDETNTFSLCISRNHIFNRGMQQWQRQKKTSPKCRLKVTFFGEAGIDTGALNKEFLTEMLAEIERKLFVCSADKKGKNPLYCLTSLDKNILNLSFALLGLLSFFSYCFQINSATDDYISDLIDEILNCGYTVGYTVAVVLHSTMRVIPVLDQLRKGLLLYDLPKIMKSCPDLCLPLFVPGDDDKVDTAFILEKCHPLFSEKGSLKYMEDGTGTPVLPSEKKDFDLTVKFNHDCDIHHTVCFPTVSACTRTVTFPSAHLKTPEEFKNIMQLAMHHGESFDRV</sequence>
<evidence type="ECO:0000256" key="2">
    <source>
        <dbReference type="ARBA" id="ARBA00022786"/>
    </source>
</evidence>
<comment type="caution">
    <text evidence="3">Lacks conserved residue(s) required for the propagation of feature annotation.</text>
</comment>
<accession>A0A8B9HU14</accession>
<proteinExistence type="predicted"/>
<dbReference type="Ensembl" id="ENSAMXT00005018680.1">
    <property type="protein sequence ID" value="ENSAMXP00005016913.1"/>
    <property type="gene ID" value="ENSAMXG00005008813.1"/>
</dbReference>
<protein>
    <recommendedName>
        <fullName evidence="4">HECT domain-containing protein</fullName>
    </recommendedName>
</protein>
<keyword evidence="2 3" id="KW-0833">Ubl conjugation pathway</keyword>
<evidence type="ECO:0000256" key="1">
    <source>
        <dbReference type="ARBA" id="ARBA00022679"/>
    </source>
</evidence>
<dbReference type="InterPro" id="IPR000569">
    <property type="entry name" value="HECT_dom"/>
</dbReference>
<dbReference type="SUPFAM" id="SSF56204">
    <property type="entry name" value="Hect, E3 ligase catalytic domain"/>
    <property type="match status" value="1"/>
</dbReference>
<dbReference type="PROSITE" id="PS50237">
    <property type="entry name" value="HECT"/>
    <property type="match status" value="1"/>
</dbReference>
<dbReference type="GO" id="GO:0004842">
    <property type="term" value="F:ubiquitin-protein transferase activity"/>
    <property type="evidence" value="ECO:0007669"/>
    <property type="project" value="InterPro"/>
</dbReference>
<dbReference type="InterPro" id="IPR035983">
    <property type="entry name" value="Hect_E3_ubiquitin_ligase"/>
</dbReference>
<evidence type="ECO:0000313" key="5">
    <source>
        <dbReference type="Ensembl" id="ENSAMXP00005016913.1"/>
    </source>
</evidence>
<organism evidence="5 6">
    <name type="scientific">Astyanax mexicanus</name>
    <name type="common">Blind cave fish</name>
    <name type="synonym">Astyanax fasciatus mexicanus</name>
    <dbReference type="NCBI Taxonomy" id="7994"/>
    <lineage>
        <taxon>Eukaryota</taxon>
        <taxon>Metazoa</taxon>
        <taxon>Chordata</taxon>
        <taxon>Craniata</taxon>
        <taxon>Vertebrata</taxon>
        <taxon>Euteleostomi</taxon>
        <taxon>Actinopterygii</taxon>
        <taxon>Neopterygii</taxon>
        <taxon>Teleostei</taxon>
        <taxon>Ostariophysi</taxon>
        <taxon>Characiformes</taxon>
        <taxon>Characoidei</taxon>
        <taxon>Acestrorhamphidae</taxon>
        <taxon>Acestrorhamphinae</taxon>
        <taxon>Astyanax</taxon>
    </lineage>
</organism>
<dbReference type="Gene3D" id="3.90.1750.10">
    <property type="entry name" value="Hect, E3 ligase catalytic domains"/>
    <property type="match status" value="1"/>
</dbReference>
<dbReference type="Proteomes" id="UP000694621">
    <property type="component" value="Unplaced"/>
</dbReference>
<name>A0A8B9HU14_ASTMX</name>
<evidence type="ECO:0000256" key="3">
    <source>
        <dbReference type="PROSITE-ProRule" id="PRU00104"/>
    </source>
</evidence>
<evidence type="ECO:0000259" key="4">
    <source>
        <dbReference type="PROSITE" id="PS50237"/>
    </source>
</evidence>
<evidence type="ECO:0000313" key="6">
    <source>
        <dbReference type="Proteomes" id="UP000694621"/>
    </source>
</evidence>
<reference evidence="5" key="1">
    <citation type="submission" date="2025-08" db="UniProtKB">
        <authorList>
            <consortium name="Ensembl"/>
        </authorList>
    </citation>
    <scope>IDENTIFICATION</scope>
</reference>
<dbReference type="AlphaFoldDB" id="A0A8B9HU14"/>
<feature type="domain" description="HECT" evidence="4">
    <location>
        <begin position="120"/>
        <end position="155"/>
    </location>
</feature>